<dbReference type="AlphaFoldDB" id="A0A0E9UHE6"/>
<organism evidence="1">
    <name type="scientific">Anguilla anguilla</name>
    <name type="common">European freshwater eel</name>
    <name type="synonym">Muraena anguilla</name>
    <dbReference type="NCBI Taxonomy" id="7936"/>
    <lineage>
        <taxon>Eukaryota</taxon>
        <taxon>Metazoa</taxon>
        <taxon>Chordata</taxon>
        <taxon>Craniata</taxon>
        <taxon>Vertebrata</taxon>
        <taxon>Euteleostomi</taxon>
        <taxon>Actinopterygii</taxon>
        <taxon>Neopterygii</taxon>
        <taxon>Teleostei</taxon>
        <taxon>Anguilliformes</taxon>
        <taxon>Anguillidae</taxon>
        <taxon>Anguilla</taxon>
    </lineage>
</organism>
<reference evidence="1" key="1">
    <citation type="submission" date="2014-11" db="EMBL/GenBank/DDBJ databases">
        <authorList>
            <person name="Amaro Gonzalez C."/>
        </authorList>
    </citation>
    <scope>NUCLEOTIDE SEQUENCE</scope>
</reference>
<protein>
    <submittedName>
        <fullName evidence="1">Uncharacterized protein</fullName>
    </submittedName>
</protein>
<proteinExistence type="predicted"/>
<reference evidence="1" key="2">
    <citation type="journal article" date="2015" name="Fish Shellfish Immunol.">
        <title>Early steps in the European eel (Anguilla anguilla)-Vibrio vulnificus interaction in the gills: Role of the RtxA13 toxin.</title>
        <authorList>
            <person name="Callol A."/>
            <person name="Pajuelo D."/>
            <person name="Ebbesson L."/>
            <person name="Teles M."/>
            <person name="MacKenzie S."/>
            <person name="Amaro C."/>
        </authorList>
    </citation>
    <scope>NUCLEOTIDE SEQUENCE</scope>
</reference>
<name>A0A0E9UHE6_ANGAN</name>
<evidence type="ECO:0000313" key="1">
    <source>
        <dbReference type="EMBL" id="JAH65161.1"/>
    </source>
</evidence>
<sequence length="35" mass="3796">MAGSNVASFYGGYYVSFVKRFSSSVRKGGVRVKTC</sequence>
<dbReference type="EMBL" id="GBXM01043416">
    <property type="protein sequence ID" value="JAH65161.1"/>
    <property type="molecule type" value="Transcribed_RNA"/>
</dbReference>
<accession>A0A0E9UHE6</accession>